<dbReference type="OMA" id="DYTICKA"/>
<feature type="compositionally biased region" description="Polar residues" evidence="1">
    <location>
        <begin position="289"/>
        <end position="300"/>
    </location>
</feature>
<dbReference type="OrthoDB" id="8062037at2759"/>
<feature type="compositionally biased region" description="Polar residues" evidence="1">
    <location>
        <begin position="356"/>
        <end position="390"/>
    </location>
</feature>
<protein>
    <submittedName>
        <fullName evidence="5">Cadherin domain-containing protein</fullName>
    </submittedName>
</protein>
<sequence>MLKSEANAVSVLDDYKICKSNGFGRSLLVCDVNNTLALRTQKKLTLLLNELQQKVKCKCEHGCQRTDGNNRYIGVLLVTNSTKILNSNETLNKTAQKIYEDIELGNIHCDGGLFIIYIKDKNQLAIYHHNGSLLFLNTREQINLRRMAITNKLSYDSLALQYLLSNYESVQRAEAQQNESWMSILGLLLALSILLLILALLLALFLARFCCCCARREKYVEEIYQTSTLGRSKIIEPIMVATSIPEQIYATQTDAIYSTPYSGIISGTPIPPPHLSSMRADNFYPGSSVRGSSQAATPTSTKKHRIRPSQGQVSENVSPSSILAENTASNKVDDSTQTNGRASLDDVVEVKRLDHANNSVPWENTSGNKSSRQVAETSSTQQRTTANVESDLSFLDPRRQQEVQTCTDFIY</sequence>
<gene>
    <name evidence="3" type="ORF">TCLT_LOCUS5386</name>
</gene>
<dbReference type="Proteomes" id="UP000276776">
    <property type="component" value="Unassembled WGS sequence"/>
</dbReference>
<evidence type="ECO:0000256" key="2">
    <source>
        <dbReference type="SAM" id="Phobius"/>
    </source>
</evidence>
<reference evidence="5" key="1">
    <citation type="submission" date="2016-04" db="UniProtKB">
        <authorList>
            <consortium name="WormBaseParasite"/>
        </authorList>
    </citation>
    <scope>IDENTIFICATION</scope>
</reference>
<proteinExistence type="predicted"/>
<dbReference type="AlphaFoldDB" id="A0A0N5CY85"/>
<dbReference type="GO" id="GO:0005892">
    <property type="term" value="C:acetylcholine-gated channel complex"/>
    <property type="evidence" value="ECO:0007669"/>
    <property type="project" value="InterPro"/>
</dbReference>
<keyword evidence="2" id="KW-0472">Membrane</keyword>
<keyword evidence="4" id="KW-1185">Reference proteome</keyword>
<dbReference type="WBParaSite" id="TCLT_0000539701-mRNA-1">
    <property type="protein sequence ID" value="TCLT_0000539701-mRNA-1"/>
    <property type="gene ID" value="TCLT_0000539701"/>
</dbReference>
<feature type="transmembrane region" description="Helical" evidence="2">
    <location>
        <begin position="181"/>
        <end position="207"/>
    </location>
</feature>
<evidence type="ECO:0000256" key="1">
    <source>
        <dbReference type="SAM" id="MobiDB-lite"/>
    </source>
</evidence>
<dbReference type="InterPro" id="IPR033438">
    <property type="entry name" value="MOLO1"/>
</dbReference>
<dbReference type="PANTHER" id="PTHR33748">
    <property type="entry name" value="PROTEIN CBG04600"/>
    <property type="match status" value="1"/>
</dbReference>
<reference evidence="3 4" key="2">
    <citation type="submission" date="2018-11" db="EMBL/GenBank/DDBJ databases">
        <authorList>
            <consortium name="Pathogen Informatics"/>
        </authorList>
    </citation>
    <scope>NUCLEOTIDE SEQUENCE [LARGE SCALE GENOMIC DNA]</scope>
</reference>
<evidence type="ECO:0000313" key="5">
    <source>
        <dbReference type="WBParaSite" id="TCLT_0000539701-mRNA-1"/>
    </source>
</evidence>
<dbReference type="Pfam" id="PF17175">
    <property type="entry name" value="MOLO1"/>
    <property type="match status" value="1"/>
</dbReference>
<accession>A0A0N5CY85</accession>
<keyword evidence="2" id="KW-1133">Transmembrane helix</keyword>
<feature type="compositionally biased region" description="Polar residues" evidence="1">
    <location>
        <begin position="309"/>
        <end position="341"/>
    </location>
</feature>
<dbReference type="PANTHER" id="PTHR33748:SF5">
    <property type="entry name" value="GROUND-LIKE DOMAIN-CONTAINING PROTEIN"/>
    <property type="match status" value="1"/>
</dbReference>
<evidence type="ECO:0000313" key="4">
    <source>
        <dbReference type="Proteomes" id="UP000276776"/>
    </source>
</evidence>
<feature type="region of interest" description="Disordered" evidence="1">
    <location>
        <begin position="276"/>
        <end position="396"/>
    </location>
</feature>
<evidence type="ECO:0000313" key="3">
    <source>
        <dbReference type="EMBL" id="VDN02624.1"/>
    </source>
</evidence>
<keyword evidence="2" id="KW-0812">Transmembrane</keyword>
<dbReference type="STRING" id="103827.A0A0N5CY85"/>
<dbReference type="EMBL" id="UYYF01004336">
    <property type="protein sequence ID" value="VDN02624.1"/>
    <property type="molecule type" value="Genomic_DNA"/>
</dbReference>
<organism evidence="5">
    <name type="scientific">Thelazia callipaeda</name>
    <name type="common">Oriental eyeworm</name>
    <name type="synonym">Parasitic nematode</name>
    <dbReference type="NCBI Taxonomy" id="103827"/>
    <lineage>
        <taxon>Eukaryota</taxon>
        <taxon>Metazoa</taxon>
        <taxon>Ecdysozoa</taxon>
        <taxon>Nematoda</taxon>
        <taxon>Chromadorea</taxon>
        <taxon>Rhabditida</taxon>
        <taxon>Spirurina</taxon>
        <taxon>Spiruromorpha</taxon>
        <taxon>Thelazioidea</taxon>
        <taxon>Thelaziidae</taxon>
        <taxon>Thelazia</taxon>
    </lineage>
</organism>
<name>A0A0N5CY85_THECL</name>